<organism evidence="4 5">
    <name type="scientific">Callorhinchus milii</name>
    <name type="common">Ghost shark</name>
    <dbReference type="NCBI Taxonomy" id="7868"/>
    <lineage>
        <taxon>Eukaryota</taxon>
        <taxon>Metazoa</taxon>
        <taxon>Chordata</taxon>
        <taxon>Craniata</taxon>
        <taxon>Vertebrata</taxon>
        <taxon>Chondrichthyes</taxon>
        <taxon>Holocephali</taxon>
        <taxon>Chimaeriformes</taxon>
        <taxon>Callorhinchidae</taxon>
        <taxon>Callorhinchus</taxon>
    </lineage>
</organism>
<keyword evidence="1" id="KW-0202">Cytokine</keyword>
<dbReference type="GeneTree" id="ENSGT01150000289730"/>
<reference evidence="5" key="1">
    <citation type="journal article" date="2006" name="Science">
        <title>Ancient noncoding elements conserved in the human genome.</title>
        <authorList>
            <person name="Venkatesh B."/>
            <person name="Kirkness E.F."/>
            <person name="Loh Y.H."/>
            <person name="Halpern A.L."/>
            <person name="Lee A.P."/>
            <person name="Johnson J."/>
            <person name="Dandona N."/>
            <person name="Viswanathan L.D."/>
            <person name="Tay A."/>
            <person name="Venter J.C."/>
            <person name="Strausberg R.L."/>
            <person name="Brenner S."/>
        </authorList>
    </citation>
    <scope>NUCLEOTIDE SEQUENCE [LARGE SCALE GENOMIC DNA]</scope>
</reference>
<proteinExistence type="predicted"/>
<sequence>MNSKVTITILAFLILYVTSTQGASLRGKGANLQCQCIKPSSDFIRPTRMKEIDIIPSGPHCGNVEIIMSPLQIQNKSVCTLKHPGYKESLTR</sequence>
<dbReference type="Pfam" id="PF00048">
    <property type="entry name" value="IL8"/>
    <property type="match status" value="1"/>
</dbReference>
<feature type="signal peptide" evidence="2">
    <location>
        <begin position="1"/>
        <end position="22"/>
    </location>
</feature>
<accession>A0A4W3IU83</accession>
<dbReference type="SUPFAM" id="SSF54117">
    <property type="entry name" value="Interleukin 8-like chemokines"/>
    <property type="match status" value="1"/>
</dbReference>
<evidence type="ECO:0000313" key="4">
    <source>
        <dbReference type="Ensembl" id="ENSCMIP00000030996.1"/>
    </source>
</evidence>
<protein>
    <submittedName>
        <fullName evidence="4">Interleukin-8-like</fullName>
    </submittedName>
</protein>
<reference evidence="5" key="3">
    <citation type="journal article" date="2014" name="Nature">
        <title>Elephant shark genome provides unique insights into gnathostome evolution.</title>
        <authorList>
            <consortium name="International Elephant Shark Genome Sequencing Consortium"/>
            <person name="Venkatesh B."/>
            <person name="Lee A.P."/>
            <person name="Ravi V."/>
            <person name="Maurya A.K."/>
            <person name="Lian M.M."/>
            <person name="Swann J.B."/>
            <person name="Ohta Y."/>
            <person name="Flajnik M.F."/>
            <person name="Sutoh Y."/>
            <person name="Kasahara M."/>
            <person name="Hoon S."/>
            <person name="Gangu V."/>
            <person name="Roy S.W."/>
            <person name="Irimia M."/>
            <person name="Korzh V."/>
            <person name="Kondrychyn I."/>
            <person name="Lim Z.W."/>
            <person name="Tay B.H."/>
            <person name="Tohari S."/>
            <person name="Kong K.W."/>
            <person name="Ho S."/>
            <person name="Lorente-Galdos B."/>
            <person name="Quilez J."/>
            <person name="Marques-Bonet T."/>
            <person name="Raney B.J."/>
            <person name="Ingham P.W."/>
            <person name="Tay A."/>
            <person name="Hillier L.W."/>
            <person name="Minx P."/>
            <person name="Boehm T."/>
            <person name="Wilson R.K."/>
            <person name="Brenner S."/>
            <person name="Warren W.C."/>
        </authorList>
    </citation>
    <scope>NUCLEOTIDE SEQUENCE [LARGE SCALE GENOMIC DNA]</scope>
</reference>
<keyword evidence="2" id="KW-0732">Signal</keyword>
<reference evidence="5" key="2">
    <citation type="journal article" date="2007" name="PLoS Biol.">
        <title>Survey sequencing and comparative analysis of the elephant shark (Callorhinchus milii) genome.</title>
        <authorList>
            <person name="Venkatesh B."/>
            <person name="Kirkness E.F."/>
            <person name="Loh Y.H."/>
            <person name="Halpern A.L."/>
            <person name="Lee A.P."/>
            <person name="Johnson J."/>
            <person name="Dandona N."/>
            <person name="Viswanathan L.D."/>
            <person name="Tay A."/>
            <person name="Venter J.C."/>
            <person name="Strausberg R.L."/>
            <person name="Brenner S."/>
        </authorList>
    </citation>
    <scope>NUCLEOTIDE SEQUENCE [LARGE SCALE GENOMIC DNA]</scope>
</reference>
<dbReference type="Gene3D" id="2.40.50.40">
    <property type="match status" value="1"/>
</dbReference>
<name>A0A4W3IU83_CALMI</name>
<dbReference type="AlphaFoldDB" id="A0A4W3IU83"/>
<evidence type="ECO:0000313" key="5">
    <source>
        <dbReference type="Proteomes" id="UP000314986"/>
    </source>
</evidence>
<dbReference type="InterPro" id="IPR036048">
    <property type="entry name" value="Interleukin_8-like_sf"/>
</dbReference>
<keyword evidence="5" id="KW-1185">Reference proteome</keyword>
<dbReference type="GO" id="GO:0006955">
    <property type="term" value="P:immune response"/>
    <property type="evidence" value="ECO:0007669"/>
    <property type="project" value="InterPro"/>
</dbReference>
<dbReference type="Proteomes" id="UP000314986">
    <property type="component" value="Unassembled WGS sequence"/>
</dbReference>
<dbReference type="InParanoid" id="A0A4W3IU83"/>
<dbReference type="PRINTS" id="PR00436">
    <property type="entry name" value="INTERLEUKIN8"/>
</dbReference>
<reference evidence="4" key="5">
    <citation type="submission" date="2025-09" db="UniProtKB">
        <authorList>
            <consortium name="Ensembl"/>
        </authorList>
    </citation>
    <scope>IDENTIFICATION</scope>
</reference>
<feature type="domain" description="Chemokine interleukin-8-like" evidence="3">
    <location>
        <begin position="33"/>
        <end position="80"/>
    </location>
</feature>
<gene>
    <name evidence="4" type="primary">LOC103185683</name>
</gene>
<dbReference type="InterPro" id="IPR001811">
    <property type="entry name" value="Chemokine_IL8-like_dom"/>
</dbReference>
<evidence type="ECO:0000259" key="3">
    <source>
        <dbReference type="Pfam" id="PF00048"/>
    </source>
</evidence>
<dbReference type="PRINTS" id="PR00437">
    <property type="entry name" value="SMALLCYTKCXC"/>
</dbReference>
<dbReference type="GO" id="GO:0008009">
    <property type="term" value="F:chemokine activity"/>
    <property type="evidence" value="ECO:0007669"/>
    <property type="project" value="InterPro"/>
</dbReference>
<evidence type="ECO:0000256" key="1">
    <source>
        <dbReference type="ARBA" id="ARBA00022514"/>
    </source>
</evidence>
<evidence type="ECO:0000256" key="2">
    <source>
        <dbReference type="SAM" id="SignalP"/>
    </source>
</evidence>
<dbReference type="Ensembl" id="ENSCMIT00000031469.1">
    <property type="protein sequence ID" value="ENSCMIP00000030996.1"/>
    <property type="gene ID" value="ENSCMIG00000013327.1"/>
</dbReference>
<reference evidence="4" key="4">
    <citation type="submission" date="2025-08" db="UniProtKB">
        <authorList>
            <consortium name="Ensembl"/>
        </authorList>
    </citation>
    <scope>IDENTIFICATION</scope>
</reference>
<dbReference type="InterPro" id="IPR001089">
    <property type="entry name" value="Chemokine_CXC"/>
</dbReference>
<feature type="chain" id="PRO_5036502666" evidence="2">
    <location>
        <begin position="23"/>
        <end position="92"/>
    </location>
</feature>
<dbReference type="STRING" id="7868.ENSCMIP00000030996"/>
<dbReference type="GO" id="GO:0005615">
    <property type="term" value="C:extracellular space"/>
    <property type="evidence" value="ECO:0007669"/>
    <property type="project" value="UniProtKB-KW"/>
</dbReference>